<dbReference type="RefSeq" id="XP_067759287.1">
    <property type="nucleotide sequence ID" value="XM_067903815.1"/>
</dbReference>
<dbReference type="Gene3D" id="1.10.287.110">
    <property type="entry name" value="DnaJ domain"/>
    <property type="match status" value="1"/>
</dbReference>
<evidence type="ECO:0000313" key="4">
    <source>
        <dbReference type="Proteomes" id="UP000674318"/>
    </source>
</evidence>
<evidence type="ECO:0000256" key="1">
    <source>
        <dbReference type="SAM" id="MobiDB-lite"/>
    </source>
</evidence>
<dbReference type="OrthoDB" id="10250354at2759"/>
<reference evidence="3 4" key="1">
    <citation type="submission" date="2021-02" db="EMBL/GenBank/DDBJ databases">
        <title>Porcisia hertigi Genome sequencing and assembly.</title>
        <authorList>
            <person name="Almutairi H."/>
            <person name="Gatherer D."/>
        </authorList>
    </citation>
    <scope>NUCLEOTIDE SEQUENCE [LARGE SCALE GENOMIC DNA]</scope>
    <source>
        <strain evidence="3 4">C119</strain>
    </source>
</reference>
<dbReference type="EMBL" id="JAFJZO010000008">
    <property type="protein sequence ID" value="KAG5510815.1"/>
    <property type="molecule type" value="Genomic_DNA"/>
</dbReference>
<dbReference type="InterPro" id="IPR053232">
    <property type="entry name" value="DnaJ_C/III_chloroplastic"/>
</dbReference>
<sequence length="296" mass="31727">MQTLYDVLGIPMSASQDEVRHAYRRLLTRVHPDRCYHDNDSVAYNTTRQLDQGQLHLLQQAYKVLANPLERRKYDTYLAPQWGNRPAAYQQTFQLAHPLNNTGQRQALAIGSGADGGAGVVKVVMDVAAVNSNRAPSTAGPISAYQQPSLSRGVCGDAGDPSSTNPMTRVLNTQVGVAGTAAATGVDSTEDLDKLTTSNTPPTAPVVYTASVSMQRLPDGTLSVRTIKTSPRAANIVVTTDGGIAPGAALSTETPEVHPQQQQQQKPSAAATPSEDSDVHMPHRICVVREHLVMRL</sequence>
<accession>A0A836LJQ5</accession>
<dbReference type="AlphaFoldDB" id="A0A836LJQ5"/>
<feature type="region of interest" description="Disordered" evidence="1">
    <location>
        <begin position="245"/>
        <end position="282"/>
    </location>
</feature>
<dbReference type="SUPFAM" id="SSF46565">
    <property type="entry name" value="Chaperone J-domain"/>
    <property type="match status" value="1"/>
</dbReference>
<name>A0A836LJQ5_9TRYP</name>
<protein>
    <recommendedName>
        <fullName evidence="2">J domain-containing protein</fullName>
    </recommendedName>
</protein>
<dbReference type="Pfam" id="PF00226">
    <property type="entry name" value="DnaJ"/>
    <property type="match status" value="1"/>
</dbReference>
<keyword evidence="4" id="KW-1185">Reference proteome</keyword>
<dbReference type="PANTHER" id="PTHR45090">
    <property type="entry name" value="CHAPERONE PROTEIN DNAJ 20 CHLOROPLASTIC"/>
    <property type="match status" value="1"/>
</dbReference>
<gene>
    <name evidence="3" type="ORF">JKF63_07887</name>
</gene>
<proteinExistence type="predicted"/>
<dbReference type="SMART" id="SM00271">
    <property type="entry name" value="DnaJ"/>
    <property type="match status" value="1"/>
</dbReference>
<dbReference type="InterPro" id="IPR001623">
    <property type="entry name" value="DnaJ_domain"/>
</dbReference>
<dbReference type="GeneID" id="94293892"/>
<feature type="domain" description="J" evidence="2">
    <location>
        <begin position="3"/>
        <end position="78"/>
    </location>
</feature>
<dbReference type="PRINTS" id="PR00625">
    <property type="entry name" value="JDOMAIN"/>
</dbReference>
<comment type="caution">
    <text evidence="3">The sequence shown here is derived from an EMBL/GenBank/DDBJ whole genome shotgun (WGS) entry which is preliminary data.</text>
</comment>
<dbReference type="Proteomes" id="UP000674318">
    <property type="component" value="Unassembled WGS sequence"/>
</dbReference>
<dbReference type="PANTHER" id="PTHR45090:SF4">
    <property type="entry name" value="J DOMAIN-CONTAINING PROTEIN"/>
    <property type="match status" value="1"/>
</dbReference>
<dbReference type="InterPro" id="IPR036869">
    <property type="entry name" value="J_dom_sf"/>
</dbReference>
<dbReference type="KEGG" id="phet:94293892"/>
<organism evidence="3 4">
    <name type="scientific">Porcisia hertigi</name>
    <dbReference type="NCBI Taxonomy" id="2761500"/>
    <lineage>
        <taxon>Eukaryota</taxon>
        <taxon>Discoba</taxon>
        <taxon>Euglenozoa</taxon>
        <taxon>Kinetoplastea</taxon>
        <taxon>Metakinetoplastina</taxon>
        <taxon>Trypanosomatida</taxon>
        <taxon>Trypanosomatidae</taxon>
        <taxon>Leishmaniinae</taxon>
        <taxon>Porcisia</taxon>
    </lineage>
</organism>
<evidence type="ECO:0000313" key="3">
    <source>
        <dbReference type="EMBL" id="KAG5510815.1"/>
    </source>
</evidence>
<dbReference type="PROSITE" id="PS50076">
    <property type="entry name" value="DNAJ_2"/>
    <property type="match status" value="1"/>
</dbReference>
<dbReference type="CDD" id="cd06257">
    <property type="entry name" value="DnaJ"/>
    <property type="match status" value="1"/>
</dbReference>
<evidence type="ECO:0000259" key="2">
    <source>
        <dbReference type="PROSITE" id="PS50076"/>
    </source>
</evidence>